<dbReference type="HOGENOM" id="CLU_2396446_0_0_10"/>
<sequence length="93" mass="11072">METIEFNADGTGVWKHWDNSGFMKPHEDPFVYSVQGRRLIFSYVSFPEQYDILDYRVENGHLILIDNFGMPDEYMEVYDSFSDNKTSRKKFKT</sequence>
<evidence type="ECO:0000313" key="2">
    <source>
        <dbReference type="Proteomes" id="UP000027616"/>
    </source>
</evidence>
<reference evidence="1 2" key="1">
    <citation type="journal article" date="2015" name="Genome Announc.">
        <title>Complete Genome Sequence of the Novel Leech Symbiont Mucinivorans hirudinis M3T.</title>
        <authorList>
            <person name="Nelson M.C."/>
            <person name="Bomar L."/>
            <person name="Graf J."/>
        </authorList>
    </citation>
    <scope>NUCLEOTIDE SEQUENCE [LARGE SCALE GENOMIC DNA]</scope>
    <source>
        <strain evidence="2">M3</strain>
    </source>
</reference>
<dbReference type="AlphaFoldDB" id="A0A060RBU3"/>
<dbReference type="Proteomes" id="UP000027616">
    <property type="component" value="Chromosome I"/>
</dbReference>
<keyword evidence="2" id="KW-1185">Reference proteome</keyword>
<accession>A0A060RBU3</accession>
<organism evidence="1 2">
    <name type="scientific">Mucinivorans hirudinis</name>
    <dbReference type="NCBI Taxonomy" id="1433126"/>
    <lineage>
        <taxon>Bacteria</taxon>
        <taxon>Pseudomonadati</taxon>
        <taxon>Bacteroidota</taxon>
        <taxon>Bacteroidia</taxon>
        <taxon>Bacteroidales</taxon>
        <taxon>Rikenellaceae</taxon>
        <taxon>Mucinivorans</taxon>
    </lineage>
</organism>
<proteinExistence type="predicted"/>
<gene>
    <name evidence="1" type="ORF">BN938_1158</name>
</gene>
<dbReference type="EMBL" id="HG934468">
    <property type="protein sequence ID" value="CDN31253.1"/>
    <property type="molecule type" value="Genomic_DNA"/>
</dbReference>
<dbReference type="KEGG" id="rbc:BN938_1158"/>
<evidence type="ECO:0000313" key="1">
    <source>
        <dbReference type="EMBL" id="CDN31253.1"/>
    </source>
</evidence>
<protein>
    <submittedName>
        <fullName evidence="1">Uncharacterized protein</fullName>
    </submittedName>
</protein>
<name>A0A060RBU3_9BACT</name>